<protein>
    <recommendedName>
        <fullName evidence="6">Protein kinase domain-containing protein</fullName>
    </recommendedName>
</protein>
<accession>A0A4Y9YVD6</accession>
<dbReference type="GO" id="GO:0005524">
    <property type="term" value="F:ATP binding"/>
    <property type="evidence" value="ECO:0007669"/>
    <property type="project" value="UniProtKB-KW"/>
</dbReference>
<dbReference type="GO" id="GO:0004674">
    <property type="term" value="F:protein serine/threonine kinase activity"/>
    <property type="evidence" value="ECO:0007669"/>
    <property type="project" value="UniProtKB-KW"/>
</dbReference>
<dbReference type="InterPro" id="IPR000719">
    <property type="entry name" value="Prot_kinase_dom"/>
</dbReference>
<evidence type="ECO:0000313" key="7">
    <source>
        <dbReference type="EMBL" id="TFY66285.1"/>
    </source>
</evidence>
<dbReference type="EMBL" id="SEOQ01000261">
    <property type="protein sequence ID" value="TFY66285.1"/>
    <property type="molecule type" value="Genomic_DNA"/>
</dbReference>
<evidence type="ECO:0000259" key="6">
    <source>
        <dbReference type="PROSITE" id="PS50011"/>
    </source>
</evidence>
<keyword evidence="1" id="KW-0723">Serine/threonine-protein kinase</keyword>
<organism evidence="7 8">
    <name type="scientific">Dentipellis fragilis</name>
    <dbReference type="NCBI Taxonomy" id="205917"/>
    <lineage>
        <taxon>Eukaryota</taxon>
        <taxon>Fungi</taxon>
        <taxon>Dikarya</taxon>
        <taxon>Basidiomycota</taxon>
        <taxon>Agaricomycotina</taxon>
        <taxon>Agaricomycetes</taxon>
        <taxon>Russulales</taxon>
        <taxon>Hericiaceae</taxon>
        <taxon>Dentipellis</taxon>
    </lineage>
</organism>
<name>A0A4Y9YVD6_9AGAM</name>
<dbReference type="PANTHER" id="PTHR45646">
    <property type="entry name" value="SERINE/THREONINE-PROTEIN KINASE DOA-RELATED"/>
    <property type="match status" value="1"/>
</dbReference>
<feature type="domain" description="Protein kinase" evidence="6">
    <location>
        <begin position="73"/>
        <end position="466"/>
    </location>
</feature>
<proteinExistence type="predicted"/>
<gene>
    <name evidence="7" type="ORF">EVG20_g4810</name>
</gene>
<evidence type="ECO:0000313" key="8">
    <source>
        <dbReference type="Proteomes" id="UP000298327"/>
    </source>
</evidence>
<keyword evidence="5" id="KW-0067">ATP-binding</keyword>
<dbReference type="SMART" id="SM00220">
    <property type="entry name" value="S_TKc"/>
    <property type="match status" value="1"/>
</dbReference>
<keyword evidence="2" id="KW-0808">Transferase</keyword>
<dbReference type="Gene3D" id="3.30.200.20">
    <property type="entry name" value="Phosphorylase Kinase, domain 1"/>
    <property type="match status" value="1"/>
</dbReference>
<evidence type="ECO:0000256" key="3">
    <source>
        <dbReference type="ARBA" id="ARBA00022741"/>
    </source>
</evidence>
<dbReference type="PROSITE" id="PS50011">
    <property type="entry name" value="PROTEIN_KINASE_DOM"/>
    <property type="match status" value="1"/>
</dbReference>
<dbReference type="GO" id="GO:0005634">
    <property type="term" value="C:nucleus"/>
    <property type="evidence" value="ECO:0007669"/>
    <property type="project" value="TreeGrafter"/>
</dbReference>
<keyword evidence="4" id="KW-0418">Kinase</keyword>
<dbReference type="Proteomes" id="UP000298327">
    <property type="component" value="Unassembled WGS sequence"/>
</dbReference>
<dbReference type="PROSITE" id="PS00109">
    <property type="entry name" value="PROTEIN_KINASE_TYR"/>
    <property type="match status" value="1"/>
</dbReference>
<dbReference type="InterPro" id="IPR051175">
    <property type="entry name" value="CLK_kinases"/>
</dbReference>
<dbReference type="OrthoDB" id="5979581at2759"/>
<evidence type="ECO:0000256" key="2">
    <source>
        <dbReference type="ARBA" id="ARBA00022679"/>
    </source>
</evidence>
<evidence type="ECO:0000256" key="1">
    <source>
        <dbReference type="ARBA" id="ARBA00022527"/>
    </source>
</evidence>
<dbReference type="InterPro" id="IPR008266">
    <property type="entry name" value="Tyr_kinase_AS"/>
</dbReference>
<sequence length="468" mass="52364">MSNLIQLVRRSLDRSSPIHSSRWPTLLRPSSSSAFAGRRFVPSQLDGVEDAEDYQLGGLHPITIGDTFSEGRYRVVHKLGFGSSSTVWLARDQQHSPWPGRLVTLKAMRADSSSVAPEEVPEIAVPKLLQLDSIPASDFQTVDDNFLVQGPNGLHRFLVFPLAGPSILAMSDSPGRVSGSRRLRGDLARSVAKQTATMLCRMHRAGLVHGDLTTSNILFRVFEDILEWSDDQVYSHLGSPEMEEVRTCNGQPRGPHAPTELVAPISASRLTDASLLQEKVVVIDFGQSYAIARRPKNYQPATVINYCAPEMRFEGRTGFETDVWALGCAIFEIRAGFPLFDPLLRSDADVLRQTVETLGKLPEPWWKSFAEQALWFDEDGEPKSEKDQKLAGALLCSSKSSIREKLRSIGTQDDSSYLNEGPMIEKSGVRLCEEEIELLGQLLEKMLRYRPEERIRMPEVVEHPWFTF</sequence>
<keyword evidence="8" id="KW-1185">Reference proteome</keyword>
<evidence type="ECO:0000256" key="5">
    <source>
        <dbReference type="ARBA" id="ARBA00022840"/>
    </source>
</evidence>
<dbReference type="Gene3D" id="1.10.510.10">
    <property type="entry name" value="Transferase(Phosphotransferase) domain 1"/>
    <property type="match status" value="1"/>
</dbReference>
<dbReference type="STRING" id="205917.A0A4Y9YVD6"/>
<dbReference type="AlphaFoldDB" id="A0A4Y9YVD6"/>
<dbReference type="Pfam" id="PF00069">
    <property type="entry name" value="Pkinase"/>
    <property type="match status" value="1"/>
</dbReference>
<dbReference type="InterPro" id="IPR011009">
    <property type="entry name" value="Kinase-like_dom_sf"/>
</dbReference>
<keyword evidence="3" id="KW-0547">Nucleotide-binding</keyword>
<dbReference type="GO" id="GO:0043484">
    <property type="term" value="P:regulation of RNA splicing"/>
    <property type="evidence" value="ECO:0007669"/>
    <property type="project" value="TreeGrafter"/>
</dbReference>
<dbReference type="SUPFAM" id="SSF56112">
    <property type="entry name" value="Protein kinase-like (PK-like)"/>
    <property type="match status" value="1"/>
</dbReference>
<evidence type="ECO:0000256" key="4">
    <source>
        <dbReference type="ARBA" id="ARBA00022777"/>
    </source>
</evidence>
<dbReference type="PANTHER" id="PTHR45646:SF11">
    <property type="entry name" value="SERINE_THREONINE-PROTEIN KINASE DOA"/>
    <property type="match status" value="1"/>
</dbReference>
<comment type="caution">
    <text evidence="7">The sequence shown here is derived from an EMBL/GenBank/DDBJ whole genome shotgun (WGS) entry which is preliminary data.</text>
</comment>
<reference evidence="7 8" key="1">
    <citation type="submission" date="2019-02" db="EMBL/GenBank/DDBJ databases">
        <title>Genome sequencing of the rare red list fungi Dentipellis fragilis.</title>
        <authorList>
            <person name="Buettner E."/>
            <person name="Kellner H."/>
        </authorList>
    </citation>
    <scope>NUCLEOTIDE SEQUENCE [LARGE SCALE GENOMIC DNA]</scope>
    <source>
        <strain evidence="7 8">DSM 105465</strain>
    </source>
</reference>